<reference evidence="1" key="1">
    <citation type="submission" date="2013-07" db="EMBL/GenBank/DDBJ databases">
        <title>The genome of Eucalyptus grandis.</title>
        <authorList>
            <person name="Schmutz J."/>
            <person name="Hayes R."/>
            <person name="Myburg A."/>
            <person name="Tuskan G."/>
            <person name="Grattapaglia D."/>
            <person name="Rokhsar D.S."/>
        </authorList>
    </citation>
    <scope>NUCLEOTIDE SEQUENCE</scope>
    <source>
        <tissue evidence="1">Leaf extractions</tissue>
    </source>
</reference>
<name>A0A059D431_EUCGR</name>
<evidence type="ECO:0000313" key="1">
    <source>
        <dbReference type="EMBL" id="KCW85483.1"/>
    </source>
</evidence>
<dbReference type="InParanoid" id="A0A059D431"/>
<accession>A0A059D431</accession>
<dbReference type="AlphaFoldDB" id="A0A059D431"/>
<proteinExistence type="predicted"/>
<protein>
    <submittedName>
        <fullName evidence="1">Uncharacterized protein</fullName>
    </submittedName>
</protein>
<dbReference type="EMBL" id="KK198754">
    <property type="protein sequence ID" value="KCW85483.1"/>
    <property type="molecule type" value="Genomic_DNA"/>
</dbReference>
<gene>
    <name evidence="1" type="ORF">EUGRSUZ_B02284</name>
</gene>
<dbReference type="Gramene" id="KCW85483">
    <property type="protein sequence ID" value="KCW85483"/>
    <property type="gene ID" value="EUGRSUZ_B02284"/>
</dbReference>
<organism evidence="1">
    <name type="scientific">Eucalyptus grandis</name>
    <name type="common">Flooded gum</name>
    <dbReference type="NCBI Taxonomy" id="71139"/>
    <lineage>
        <taxon>Eukaryota</taxon>
        <taxon>Viridiplantae</taxon>
        <taxon>Streptophyta</taxon>
        <taxon>Embryophyta</taxon>
        <taxon>Tracheophyta</taxon>
        <taxon>Spermatophyta</taxon>
        <taxon>Magnoliopsida</taxon>
        <taxon>eudicotyledons</taxon>
        <taxon>Gunneridae</taxon>
        <taxon>Pentapetalae</taxon>
        <taxon>rosids</taxon>
        <taxon>malvids</taxon>
        <taxon>Myrtales</taxon>
        <taxon>Myrtaceae</taxon>
        <taxon>Myrtoideae</taxon>
        <taxon>Eucalypteae</taxon>
        <taxon>Eucalyptus</taxon>
    </lineage>
</organism>
<sequence>MILNYIAISVIPHLCHIYKNFSMCIHKEHIQNEPLFIYHSHIKLHKKIYNFKVQMIHYSLESQSTSNFLVQKVIKMI</sequence>